<keyword evidence="2" id="KW-0479">Metal-binding</keyword>
<dbReference type="SUPFAM" id="SSF54292">
    <property type="entry name" value="2Fe-2S ferredoxin-like"/>
    <property type="match status" value="1"/>
</dbReference>
<evidence type="ECO:0000313" key="7">
    <source>
        <dbReference type="EMBL" id="MBA1273083.1"/>
    </source>
</evidence>
<feature type="domain" description="2Fe-2S ferredoxin-type" evidence="6">
    <location>
        <begin position="1"/>
        <end position="76"/>
    </location>
</feature>
<dbReference type="InterPro" id="IPR006058">
    <property type="entry name" value="2Fe2S_fd_BS"/>
</dbReference>
<dbReference type="Pfam" id="PF01799">
    <property type="entry name" value="Fer2_2"/>
    <property type="match status" value="1"/>
</dbReference>
<dbReference type="InterPro" id="IPR001041">
    <property type="entry name" value="2Fe-2S_ferredoxin-type"/>
</dbReference>
<dbReference type="PANTHER" id="PTHR44379:SF2">
    <property type="entry name" value="BLR6218 PROTEIN"/>
    <property type="match status" value="1"/>
</dbReference>
<dbReference type="EMBL" id="JAAMRF010000003">
    <property type="protein sequence ID" value="MBA1273083.1"/>
    <property type="molecule type" value="Genomic_DNA"/>
</dbReference>
<dbReference type="InterPro" id="IPR012675">
    <property type="entry name" value="Beta-grasp_dom_sf"/>
</dbReference>
<evidence type="ECO:0000256" key="2">
    <source>
        <dbReference type="ARBA" id="ARBA00022723"/>
    </source>
</evidence>
<dbReference type="PROSITE" id="PS00197">
    <property type="entry name" value="2FE2S_FER_1"/>
    <property type="match status" value="1"/>
</dbReference>
<dbReference type="CDD" id="cd00207">
    <property type="entry name" value="fer2"/>
    <property type="match status" value="1"/>
</dbReference>
<dbReference type="SUPFAM" id="SSF47741">
    <property type="entry name" value="CO dehydrogenase ISP C-domain like"/>
    <property type="match status" value="1"/>
</dbReference>
<gene>
    <name evidence="7" type="ORF">G7026_06940</name>
</gene>
<protein>
    <submittedName>
        <fullName evidence="7">(2Fe-2S)-binding protein</fullName>
    </submittedName>
</protein>
<keyword evidence="3" id="KW-0560">Oxidoreductase</keyword>
<organism evidence="7 8">
    <name type="scientific">Stutzerimonas azotifigens</name>
    <dbReference type="NCBI Taxonomy" id="291995"/>
    <lineage>
        <taxon>Bacteria</taxon>
        <taxon>Pseudomonadati</taxon>
        <taxon>Pseudomonadota</taxon>
        <taxon>Gammaproteobacteria</taxon>
        <taxon>Pseudomonadales</taxon>
        <taxon>Pseudomonadaceae</taxon>
        <taxon>Stutzerimonas</taxon>
    </lineage>
</organism>
<comment type="caution">
    <text evidence="7">The sequence shown here is derived from an EMBL/GenBank/DDBJ whole genome shotgun (WGS) entry which is preliminary data.</text>
</comment>
<reference evidence="7 8" key="1">
    <citation type="submission" date="2020-02" db="EMBL/GenBank/DDBJ databases">
        <title>Synteny-based analysis reveals conserved mechanism for high triclosan tolerance in Pseudomonas, as well as instances of horizontal transfer.</title>
        <authorList>
            <person name="Mcfarland A.G."/>
            <person name="Bertucci H.K."/>
            <person name="Litmann E."/>
            <person name="Shen J."/>
            <person name="Huttenhower C."/>
            <person name="Hartmann E.M."/>
        </authorList>
    </citation>
    <scope>NUCLEOTIDE SEQUENCE [LARGE SCALE GENOMIC DNA]</scope>
    <source>
        <strain evidence="7 8">115A1</strain>
    </source>
</reference>
<evidence type="ECO:0000256" key="4">
    <source>
        <dbReference type="ARBA" id="ARBA00023004"/>
    </source>
</evidence>
<dbReference type="PROSITE" id="PS51085">
    <property type="entry name" value="2FE2S_FER_2"/>
    <property type="match status" value="1"/>
</dbReference>
<evidence type="ECO:0000256" key="3">
    <source>
        <dbReference type="ARBA" id="ARBA00023002"/>
    </source>
</evidence>
<sequence>MLTLSINGNDLQVDVPDDMPLLWVLRDVLGLTGTKYGCGIAQCGACTVHLDGQAVRSCVLPASSAAGKQVVTIEAIGETDIGREVQAAWLEDEVVQCGYCQSGQIMAAAALLAQNPAPDDVAIDQSLAGNLCRCCTYTRIRSAIKRIGQA</sequence>
<proteinExistence type="predicted"/>
<keyword evidence="8" id="KW-1185">Reference proteome</keyword>
<evidence type="ECO:0000259" key="6">
    <source>
        <dbReference type="PROSITE" id="PS51085"/>
    </source>
</evidence>
<keyword evidence="1" id="KW-0001">2Fe-2S</keyword>
<dbReference type="InterPro" id="IPR002888">
    <property type="entry name" value="2Fe-2S-bd"/>
</dbReference>
<dbReference type="Gene3D" id="1.10.150.120">
    <property type="entry name" value="[2Fe-2S]-binding domain"/>
    <property type="match status" value="1"/>
</dbReference>
<dbReference type="Proteomes" id="UP000786387">
    <property type="component" value="Unassembled WGS sequence"/>
</dbReference>
<evidence type="ECO:0000256" key="5">
    <source>
        <dbReference type="ARBA" id="ARBA00023014"/>
    </source>
</evidence>
<dbReference type="InterPro" id="IPR036010">
    <property type="entry name" value="2Fe-2S_ferredoxin-like_sf"/>
</dbReference>
<dbReference type="Gene3D" id="3.10.20.30">
    <property type="match status" value="1"/>
</dbReference>
<dbReference type="Pfam" id="PF00111">
    <property type="entry name" value="Fer2"/>
    <property type="match status" value="1"/>
</dbReference>
<evidence type="ECO:0000313" key="8">
    <source>
        <dbReference type="Proteomes" id="UP000786387"/>
    </source>
</evidence>
<dbReference type="PANTHER" id="PTHR44379">
    <property type="entry name" value="OXIDOREDUCTASE WITH IRON-SULFUR SUBUNIT"/>
    <property type="match status" value="1"/>
</dbReference>
<dbReference type="RefSeq" id="WP_181070023.1">
    <property type="nucleotide sequence ID" value="NZ_JAAMRF010000003.1"/>
</dbReference>
<keyword evidence="4" id="KW-0408">Iron</keyword>
<keyword evidence="5" id="KW-0411">Iron-sulfur</keyword>
<name>A0ABR5YYQ0_9GAMM</name>
<accession>A0ABR5YYQ0</accession>
<evidence type="ECO:0000256" key="1">
    <source>
        <dbReference type="ARBA" id="ARBA00022714"/>
    </source>
</evidence>
<dbReference type="InterPro" id="IPR051452">
    <property type="entry name" value="Diverse_Oxidoreductases"/>
</dbReference>
<dbReference type="InterPro" id="IPR036884">
    <property type="entry name" value="2Fe-2S-bd_dom_sf"/>
</dbReference>